<dbReference type="Pfam" id="PF14234">
    <property type="entry name" value="DUF4336"/>
    <property type="match status" value="1"/>
</dbReference>
<dbReference type="Proteomes" id="UP000184159">
    <property type="component" value="Unassembled WGS sequence"/>
</dbReference>
<reference evidence="2" key="1">
    <citation type="submission" date="2016-11" db="EMBL/GenBank/DDBJ databases">
        <authorList>
            <person name="Varghese N."/>
            <person name="Submissions S."/>
        </authorList>
    </citation>
    <scope>NUCLEOTIDE SEQUENCE [LARGE SCALE GENOMIC DNA]</scope>
    <source>
        <strain evidence="2">DSM 21264</strain>
    </source>
</reference>
<evidence type="ECO:0000313" key="2">
    <source>
        <dbReference type="Proteomes" id="UP000184159"/>
    </source>
</evidence>
<protein>
    <recommendedName>
        <fullName evidence="3">DUF4336 domain-containing protein</fullName>
    </recommendedName>
</protein>
<dbReference type="PANTHER" id="PTHR33835:SF1">
    <property type="entry name" value="METALLO-BETA-LACTAMASE DOMAIN-CONTAINING PROTEIN"/>
    <property type="match status" value="1"/>
</dbReference>
<dbReference type="SUPFAM" id="SSF56281">
    <property type="entry name" value="Metallo-hydrolase/oxidoreductase"/>
    <property type="match status" value="1"/>
</dbReference>
<keyword evidence="2" id="KW-1185">Reference proteome</keyword>
<dbReference type="AlphaFoldDB" id="A0A1M4U088"/>
<evidence type="ECO:0008006" key="3">
    <source>
        <dbReference type="Google" id="ProtNLM"/>
    </source>
</evidence>
<dbReference type="InterPro" id="IPR036866">
    <property type="entry name" value="RibonucZ/Hydroxyglut_hydro"/>
</dbReference>
<sequence length="228" mass="26186">MRAIGENIWIFDGKEVPFLTLPYSTRMTIVRLADQSLWVHSPIELDSDLKASVDALGVVKYLIAPNQLHHLFISQWQDAYPEAFTYGTEGVRHKRQDLTFNTVLSAQMDYPWSDELDNVLFTGSRVMEECVFFHRPSETLIVTDLIENFSPKAFNGFQRLLAKLTGVLAPTGKMPLDWRLTFMTGKATARAHLKKILSWNPKTIVMAHGIIVTEDAEKFLRRSFRWLL</sequence>
<organism evidence="1 2">
    <name type="scientific">Vibrio gazogenes DSM 21264 = NBRC 103151</name>
    <dbReference type="NCBI Taxonomy" id="1123492"/>
    <lineage>
        <taxon>Bacteria</taxon>
        <taxon>Pseudomonadati</taxon>
        <taxon>Pseudomonadota</taxon>
        <taxon>Gammaproteobacteria</taxon>
        <taxon>Vibrionales</taxon>
        <taxon>Vibrionaceae</taxon>
        <taxon>Vibrio</taxon>
    </lineage>
</organism>
<dbReference type="EMBL" id="FQUH01000001">
    <property type="protein sequence ID" value="SHE50191.1"/>
    <property type="molecule type" value="Genomic_DNA"/>
</dbReference>
<dbReference type="PANTHER" id="PTHR33835">
    <property type="entry name" value="YALI0C07656P"/>
    <property type="match status" value="1"/>
</dbReference>
<name>A0A1M4U088_VIBGA</name>
<dbReference type="RefSeq" id="WP_072954964.1">
    <property type="nucleotide sequence ID" value="NZ_FQUH01000001.1"/>
</dbReference>
<accession>A0A1M4U088</accession>
<dbReference type="InterPro" id="IPR025638">
    <property type="entry name" value="DUF4336"/>
</dbReference>
<evidence type="ECO:0000313" key="1">
    <source>
        <dbReference type="EMBL" id="SHE50191.1"/>
    </source>
</evidence>
<gene>
    <name evidence="1" type="ORF">SAMN02745781_00436</name>
</gene>
<proteinExistence type="predicted"/>